<reference evidence="6" key="1">
    <citation type="journal article" date="2018" name="Genome Biol.">
        <title>SKESA: strategic k-mer extension for scrupulous assemblies.</title>
        <authorList>
            <person name="Souvorov A."/>
            <person name="Agarwala R."/>
            <person name="Lipman D.J."/>
        </authorList>
    </citation>
    <scope>NUCLEOTIDE SEQUENCE</scope>
    <source>
        <strain evidence="6">BCW_2640</strain>
    </source>
</reference>
<comment type="pathway">
    <text evidence="1">Protein modification; protein glycosylation.</text>
</comment>
<keyword evidence="3" id="KW-0808">Transferase</keyword>
<evidence type="ECO:0000259" key="5">
    <source>
        <dbReference type="Pfam" id="PF18254"/>
    </source>
</evidence>
<dbReference type="Pfam" id="PF18254">
    <property type="entry name" value="HMw1_D2"/>
    <property type="match status" value="1"/>
</dbReference>
<dbReference type="GO" id="GO:0016757">
    <property type="term" value="F:glycosyltransferase activity"/>
    <property type="evidence" value="ECO:0007669"/>
    <property type="project" value="UniProtKB-KW"/>
</dbReference>
<dbReference type="Pfam" id="PF18071">
    <property type="entry name" value="HMW1C_N"/>
    <property type="match status" value="1"/>
</dbReference>
<dbReference type="Gene3D" id="3.40.50.11380">
    <property type="match status" value="1"/>
</dbReference>
<dbReference type="PANTHER" id="PTHR44835">
    <property type="entry name" value="UDP-N-ACETYLGLUCOSAMINE--PEPTIDE N-ACETYLGLUCOSAMINYLTRANSFERASE SPINDLY-RELATED"/>
    <property type="match status" value="1"/>
</dbReference>
<sequence>MGVPVTAQEKRPESPQTFNLENFEWLVTQDDTEAAARALRLLLEQLEHNYGQWGPVFSGYAPGMFPEELNRHVCTRLAGAITTLFSRPGFQVSHDGFVQLMNLHRWLALIFAVSSYRHADHIIRNLNAAGGGVVDPLTLNAGNLQLFCLCYYPDSQIALQPDILWQYDRQTVVRLFLALISGRALPTPAAHSKREQLLAWLPEKLAETESLDFLPTSVLHDVVMHCSYADLPEKHAIKKQLNRLIRHSLAQADFASLLPVATPPEREKPVLAIVLEWFSSQHSIYRTHSTTMRALRAHFHVVGIAQKGATDAVSRQVFDAFTEVSPDTALRDVVACLAELRPDVVYYPSVGMFPLTIYLVNLRLAPVQLMALGHPATTHSDCIDGVLVEEDYLGDAACFSEKVYALACDALPYLPPESTQRVLAERTPFKKRQKDARPFALPVRIAVCASIMKVNPGFLNTLAEITRRSRTPLQFCFYMGFARGLSLDYLRDAIRAFLPDAEVNAHMPVQAYQGALNSCEMFVNPFPFGNTNGLVDTVRQGLPGVCLTGPEVHTHIDEGLFRRLGLPEELIAADTESYIRAVVRLAEDHAWRESLQQSLLDNDVEQVLFEGHPEKFARVVYDIYREKAGDEPV</sequence>
<dbReference type="InterPro" id="IPR051939">
    <property type="entry name" value="Glycosyltr_41/O-GlcNAc_trsf"/>
</dbReference>
<dbReference type="AlphaFoldDB" id="A0A727BFB8"/>
<dbReference type="EMBL" id="DAARBX010000001">
    <property type="protein sequence ID" value="HAE1791714.1"/>
    <property type="molecule type" value="Genomic_DNA"/>
</dbReference>
<accession>A0A727BFB8</accession>
<feature type="domain" description="HMW1" evidence="5">
    <location>
        <begin position="162"/>
        <end position="247"/>
    </location>
</feature>
<dbReference type="InterPro" id="IPR040542">
    <property type="entry name" value="HMW1_D2"/>
</dbReference>
<gene>
    <name evidence="6" type="ORF">G3V02_000352</name>
</gene>
<dbReference type="PANTHER" id="PTHR44835:SF1">
    <property type="entry name" value="PROTEIN O-GLCNAC TRANSFERASE"/>
    <property type="match status" value="1"/>
</dbReference>
<evidence type="ECO:0000256" key="1">
    <source>
        <dbReference type="ARBA" id="ARBA00004922"/>
    </source>
</evidence>
<comment type="caution">
    <text evidence="6">The sequence shown here is derived from an EMBL/GenBank/DDBJ whole genome shotgun (WGS) entry which is preliminary data.</text>
</comment>
<organism evidence="6">
    <name type="scientific">Salmonella enterica subsp. enterica serovar Ank</name>
    <dbReference type="NCBI Taxonomy" id="1173578"/>
    <lineage>
        <taxon>Bacteria</taxon>
        <taxon>Pseudomonadati</taxon>
        <taxon>Pseudomonadota</taxon>
        <taxon>Gammaproteobacteria</taxon>
        <taxon>Enterobacterales</taxon>
        <taxon>Enterobacteriaceae</taxon>
        <taxon>Salmonella</taxon>
    </lineage>
</organism>
<proteinExistence type="predicted"/>
<evidence type="ECO:0000256" key="3">
    <source>
        <dbReference type="ARBA" id="ARBA00022679"/>
    </source>
</evidence>
<dbReference type="InterPro" id="IPR041109">
    <property type="entry name" value="HMW1C_N"/>
</dbReference>
<feature type="domain" description="HMW1C N-terminal" evidence="4">
    <location>
        <begin position="18"/>
        <end position="129"/>
    </location>
</feature>
<keyword evidence="2" id="KW-0328">Glycosyltransferase</keyword>
<evidence type="ECO:0000313" key="6">
    <source>
        <dbReference type="EMBL" id="HAE1791714.1"/>
    </source>
</evidence>
<dbReference type="Gene3D" id="3.40.50.2000">
    <property type="entry name" value="Glycogen Phosphorylase B"/>
    <property type="match status" value="1"/>
</dbReference>
<evidence type="ECO:0000256" key="2">
    <source>
        <dbReference type="ARBA" id="ARBA00022676"/>
    </source>
</evidence>
<name>A0A727BFB8_SALET</name>
<evidence type="ECO:0000259" key="4">
    <source>
        <dbReference type="Pfam" id="PF18071"/>
    </source>
</evidence>
<protein>
    <submittedName>
        <fullName evidence="6">Cobalt ABC transporter permease</fullName>
    </submittedName>
</protein>
<reference evidence="6" key="2">
    <citation type="submission" date="2018-07" db="EMBL/GenBank/DDBJ databases">
        <authorList>
            <consortium name="NCBI Pathogen Detection Project"/>
        </authorList>
    </citation>
    <scope>NUCLEOTIDE SEQUENCE</scope>
    <source>
        <strain evidence="6">BCW_2640</strain>
    </source>
</reference>